<evidence type="ECO:0000256" key="10">
    <source>
        <dbReference type="PIRSR" id="PIRSR000445-3"/>
    </source>
</evidence>
<keyword evidence="4 8" id="KW-0521">NADP</keyword>
<protein>
    <recommendedName>
        <fullName evidence="3 8">Glutamyl-tRNA reductase</fullName>
        <shortName evidence="8">GluTR</shortName>
        <ecNumber evidence="3 8">1.2.1.70</ecNumber>
    </recommendedName>
</protein>
<dbReference type="SUPFAM" id="SSF69075">
    <property type="entry name" value="Glutamyl tRNA-reductase dimerization domain"/>
    <property type="match status" value="1"/>
</dbReference>
<feature type="site" description="Important for activity" evidence="8 11">
    <location>
        <position position="107"/>
    </location>
</feature>
<dbReference type="EMBL" id="PYGF01000004">
    <property type="protein sequence ID" value="PSL05005.1"/>
    <property type="molecule type" value="Genomic_DNA"/>
</dbReference>
<dbReference type="Gene3D" id="3.40.50.720">
    <property type="entry name" value="NAD(P)-binding Rossmann-like Domain"/>
    <property type="match status" value="1"/>
</dbReference>
<dbReference type="SUPFAM" id="SSF51735">
    <property type="entry name" value="NAD(P)-binding Rossmann-fold domains"/>
    <property type="match status" value="1"/>
</dbReference>
<evidence type="ECO:0000256" key="11">
    <source>
        <dbReference type="PIRSR" id="PIRSR000445-4"/>
    </source>
</evidence>
<dbReference type="InterPro" id="IPR015895">
    <property type="entry name" value="4pyrrol_synth_GluRdtase_N"/>
</dbReference>
<dbReference type="FunFam" id="3.40.50.720:FF:000031">
    <property type="entry name" value="Glutamyl-tRNA reductase"/>
    <property type="match status" value="1"/>
</dbReference>
<dbReference type="InterPro" id="IPR036453">
    <property type="entry name" value="GluRdtase_dimer_dom_sf"/>
</dbReference>
<comment type="miscellaneous">
    <text evidence="8">During catalysis, the active site Cys acts as a nucleophile attacking the alpha-carbonyl group of tRNA-bound glutamate with the formation of a thioester intermediate between enzyme and glutamate, and the concomitant release of tRNA(Glu). The thioester intermediate is finally reduced by direct hydride transfer from NADPH, to form the product GSA.</text>
</comment>
<dbReference type="GO" id="GO:0050661">
    <property type="term" value="F:NADP binding"/>
    <property type="evidence" value="ECO:0007669"/>
    <property type="project" value="InterPro"/>
</dbReference>
<dbReference type="CDD" id="cd05213">
    <property type="entry name" value="NAD_bind_Glutamyl_tRNA_reduct"/>
    <property type="match status" value="1"/>
</dbReference>
<gene>
    <name evidence="8" type="primary">hemA</name>
    <name evidence="16" type="ORF">CLV48_104179</name>
</gene>
<evidence type="ECO:0000313" key="17">
    <source>
        <dbReference type="Proteomes" id="UP000240708"/>
    </source>
</evidence>
<evidence type="ECO:0000256" key="7">
    <source>
        <dbReference type="ARBA" id="ARBA00047464"/>
    </source>
</evidence>
<dbReference type="InterPro" id="IPR015896">
    <property type="entry name" value="4pyrrol_synth_GluRdtase_dimer"/>
</dbReference>
<dbReference type="Pfam" id="PF05201">
    <property type="entry name" value="GlutR_N"/>
    <property type="match status" value="1"/>
</dbReference>
<evidence type="ECO:0000256" key="4">
    <source>
        <dbReference type="ARBA" id="ARBA00022857"/>
    </source>
</evidence>
<dbReference type="SUPFAM" id="SSF69742">
    <property type="entry name" value="Glutamyl tRNA-reductase catalytic, N-terminal domain"/>
    <property type="match status" value="1"/>
</dbReference>
<dbReference type="Pfam" id="PF01488">
    <property type="entry name" value="Shikimate_DH"/>
    <property type="match status" value="1"/>
</dbReference>
<dbReference type="AlphaFoldDB" id="A0A2P8E6A4"/>
<dbReference type="PANTHER" id="PTHR43013">
    <property type="entry name" value="GLUTAMYL-TRNA REDUCTASE"/>
    <property type="match status" value="1"/>
</dbReference>
<keyword evidence="5 8" id="KW-0560">Oxidoreductase</keyword>
<dbReference type="NCBIfam" id="TIGR01035">
    <property type="entry name" value="hemA"/>
    <property type="match status" value="1"/>
</dbReference>
<feature type="domain" description="Quinate/shikimate 5-dehydrogenase/glutamyl-tRNA reductase" evidence="14">
    <location>
        <begin position="179"/>
        <end position="309"/>
    </location>
</feature>
<dbReference type="Gene3D" id="3.30.460.30">
    <property type="entry name" value="Glutamyl-tRNA reductase, N-terminal domain"/>
    <property type="match status" value="1"/>
</dbReference>
<dbReference type="Proteomes" id="UP000240708">
    <property type="component" value="Unassembled WGS sequence"/>
</dbReference>
<reference evidence="16 17" key="1">
    <citation type="submission" date="2018-03" db="EMBL/GenBank/DDBJ databases">
        <title>Genomic Encyclopedia of Archaeal and Bacterial Type Strains, Phase II (KMG-II): from individual species to whole genera.</title>
        <authorList>
            <person name="Goeker M."/>
        </authorList>
    </citation>
    <scope>NUCLEOTIDE SEQUENCE [LARGE SCALE GENOMIC DNA]</scope>
    <source>
        <strain evidence="16 17">DSM 28057</strain>
    </source>
</reference>
<comment type="catalytic activity">
    <reaction evidence="7 8 12">
        <text>(S)-4-amino-5-oxopentanoate + tRNA(Glu) + NADP(+) = L-glutamyl-tRNA(Glu) + NADPH + H(+)</text>
        <dbReference type="Rhea" id="RHEA:12344"/>
        <dbReference type="Rhea" id="RHEA-COMP:9663"/>
        <dbReference type="Rhea" id="RHEA-COMP:9680"/>
        <dbReference type="ChEBI" id="CHEBI:15378"/>
        <dbReference type="ChEBI" id="CHEBI:57501"/>
        <dbReference type="ChEBI" id="CHEBI:57783"/>
        <dbReference type="ChEBI" id="CHEBI:58349"/>
        <dbReference type="ChEBI" id="CHEBI:78442"/>
        <dbReference type="ChEBI" id="CHEBI:78520"/>
        <dbReference type="EC" id="1.2.1.70"/>
    </reaction>
</comment>
<feature type="domain" description="Tetrapyrrole biosynthesis glutamyl-tRNA reductase dimerisation" evidence="13">
    <location>
        <begin position="326"/>
        <end position="421"/>
    </location>
</feature>
<evidence type="ECO:0000259" key="14">
    <source>
        <dbReference type="Pfam" id="PF01488"/>
    </source>
</evidence>
<feature type="binding site" evidence="8">
    <location>
        <begin position="57"/>
        <end position="60"/>
    </location>
    <ligand>
        <name>substrate</name>
    </ligand>
</feature>
<dbReference type="EC" id="1.2.1.70" evidence="3 8"/>
<evidence type="ECO:0000256" key="1">
    <source>
        <dbReference type="ARBA" id="ARBA00005059"/>
    </source>
</evidence>
<sequence>MLKVPVMQNKFRAISLSYKNAPVEIREVIALDEGSIHSLLVKLKEFFSITDTLILSTCNRTEVYYSHDLDMSAEIIKLIGLEKGLTNVVDYLEYFTLLNEDQEAIKHLFKVSVGLEAQVVGDMQIANQVKRAYQASADLDMAGPFLHRLMHTIFYTNKRVVQETAFRDGAASVSYAAVELIEEITSNTYQPRVLLIGVGEIGEDVAKNMVHIPEAKVTITNRTFEKAKVLADELGFEVIPFEQCFEAMKSADVVVSSIMKSEPFITKELVKSMEIPSYKLFVDLSVPRSIETTIEDVPGVLLYNVDNIRSKATETLERRLASIPDVEKIIEENIEEFFNWKKEMMVSPTINKLKNALEQIRQEEMARFLKNANDKEIAIIDKVTKSMMQKILKVPVVQLRAACQRDDADNMISILSDLFDLEKVSDKKNEA</sequence>
<comment type="caution">
    <text evidence="8">Lacks conserved residue(s) required for the propagation of feature annotation.</text>
</comment>
<dbReference type="HAMAP" id="MF_00087">
    <property type="entry name" value="Glu_tRNA_reductase"/>
    <property type="match status" value="1"/>
</dbReference>
<evidence type="ECO:0000256" key="8">
    <source>
        <dbReference type="HAMAP-Rule" id="MF_00087"/>
    </source>
</evidence>
<evidence type="ECO:0000259" key="13">
    <source>
        <dbReference type="Pfam" id="PF00745"/>
    </source>
</evidence>
<dbReference type="GO" id="GO:0019353">
    <property type="term" value="P:protoporphyrinogen IX biosynthetic process from glutamate"/>
    <property type="evidence" value="ECO:0007669"/>
    <property type="project" value="TreeGrafter"/>
</dbReference>
<comment type="caution">
    <text evidence="16">The sequence shown here is derived from an EMBL/GenBank/DDBJ whole genome shotgun (WGS) entry which is preliminary data.</text>
</comment>
<evidence type="ECO:0000256" key="6">
    <source>
        <dbReference type="ARBA" id="ARBA00023244"/>
    </source>
</evidence>
<keyword evidence="6 8" id="KW-0627">Porphyrin biosynthesis</keyword>
<evidence type="ECO:0000256" key="3">
    <source>
        <dbReference type="ARBA" id="ARBA00012970"/>
    </source>
</evidence>
<evidence type="ECO:0000313" key="16">
    <source>
        <dbReference type="EMBL" id="PSL05005.1"/>
    </source>
</evidence>
<dbReference type="InterPro" id="IPR000343">
    <property type="entry name" value="4pyrrol_synth_GluRdtase"/>
</dbReference>
<dbReference type="GO" id="GO:0008883">
    <property type="term" value="F:glutamyl-tRNA reductase activity"/>
    <property type="evidence" value="ECO:0007669"/>
    <property type="project" value="UniProtKB-UniRule"/>
</dbReference>
<evidence type="ECO:0000256" key="9">
    <source>
        <dbReference type="PIRSR" id="PIRSR000445-1"/>
    </source>
</evidence>
<comment type="domain">
    <text evidence="8">Possesses an unusual extended V-shaped dimeric structure with each monomer consisting of three distinct domains arranged along a curved 'spinal' alpha-helix. The N-terminal catalytic domain specifically recognizes the glutamate moiety of the substrate. The second domain is the NADPH-binding domain, and the third C-terminal domain is responsible for dimerization.</text>
</comment>
<evidence type="ECO:0000259" key="15">
    <source>
        <dbReference type="Pfam" id="PF05201"/>
    </source>
</evidence>
<dbReference type="InterPro" id="IPR036343">
    <property type="entry name" value="GluRdtase_N_sf"/>
</dbReference>
<comment type="similarity">
    <text evidence="2 8 12">Belongs to the glutamyl-tRNA reductase family.</text>
</comment>
<organism evidence="16 17">
    <name type="scientific">Cecembia rubra</name>
    <dbReference type="NCBI Taxonomy" id="1485585"/>
    <lineage>
        <taxon>Bacteria</taxon>
        <taxon>Pseudomonadati</taxon>
        <taxon>Bacteroidota</taxon>
        <taxon>Cytophagia</taxon>
        <taxon>Cytophagales</taxon>
        <taxon>Cyclobacteriaceae</taxon>
        <taxon>Cecembia</taxon>
    </lineage>
</organism>
<dbReference type="InterPro" id="IPR006151">
    <property type="entry name" value="Shikm_DH/Glu-tRNA_Rdtase"/>
</dbReference>
<proteinExistence type="inferred from homology"/>
<feature type="binding site" evidence="8">
    <location>
        <begin position="122"/>
        <end position="124"/>
    </location>
    <ligand>
        <name>substrate</name>
    </ligand>
</feature>
<dbReference type="PIRSF" id="PIRSF000445">
    <property type="entry name" value="4pyrrol_synth_GluRdtase"/>
    <property type="match status" value="1"/>
</dbReference>
<keyword evidence="17" id="KW-1185">Reference proteome</keyword>
<dbReference type="PANTHER" id="PTHR43013:SF1">
    <property type="entry name" value="GLUTAMYL-TRNA REDUCTASE"/>
    <property type="match status" value="1"/>
</dbReference>
<comment type="subunit">
    <text evidence="8">Homodimer.</text>
</comment>
<name>A0A2P8E6A4_9BACT</name>
<evidence type="ECO:0000256" key="12">
    <source>
        <dbReference type="RuleBase" id="RU000584"/>
    </source>
</evidence>
<dbReference type="InterPro" id="IPR036291">
    <property type="entry name" value="NAD(P)-bd_dom_sf"/>
</dbReference>
<evidence type="ECO:0000256" key="5">
    <source>
        <dbReference type="ARBA" id="ARBA00023002"/>
    </source>
</evidence>
<feature type="active site" description="Nucleophile" evidence="8 9">
    <location>
        <position position="58"/>
    </location>
</feature>
<comment type="pathway">
    <text evidence="1 8 12">Porphyrin-containing compound metabolism; protoporphyrin-IX biosynthesis; 5-aminolevulinate from L-glutamyl-tRNA(Glu): step 1/2.</text>
</comment>
<feature type="domain" description="Glutamyl-tRNA reductase N-terminal" evidence="15">
    <location>
        <begin position="14"/>
        <end position="164"/>
    </location>
</feature>
<dbReference type="UniPathway" id="UPA00251">
    <property type="reaction ID" value="UER00316"/>
</dbReference>
<evidence type="ECO:0000256" key="2">
    <source>
        <dbReference type="ARBA" id="ARBA00005916"/>
    </source>
</evidence>
<accession>A0A2P8E6A4</accession>
<feature type="binding site" evidence="8">
    <location>
        <position position="128"/>
    </location>
    <ligand>
        <name>substrate</name>
    </ligand>
</feature>
<comment type="function">
    <text evidence="8">Catalyzes the NADPH-dependent reduction of glutamyl-tRNA(Glu) to glutamate 1-semialdehyde (GSA).</text>
</comment>
<feature type="binding site" evidence="8 10">
    <location>
        <begin position="197"/>
        <end position="202"/>
    </location>
    <ligand>
        <name>NADP(+)</name>
        <dbReference type="ChEBI" id="CHEBI:58349"/>
    </ligand>
</feature>
<dbReference type="Pfam" id="PF00745">
    <property type="entry name" value="GlutR_dimer"/>
    <property type="match status" value="1"/>
</dbReference>